<dbReference type="AlphaFoldDB" id="A0A1L7CE38"/>
<name>A0A1L7CE38_9CORY</name>
<protein>
    <submittedName>
        <fullName evidence="2">Uncharacterized protein</fullName>
    </submittedName>
</protein>
<evidence type="ECO:0000313" key="3">
    <source>
        <dbReference type="Proteomes" id="UP000185478"/>
    </source>
</evidence>
<feature type="signal peptide" evidence="1">
    <location>
        <begin position="1"/>
        <end position="27"/>
    </location>
</feature>
<accession>A0A1L7CE38</accession>
<dbReference type="Proteomes" id="UP000185478">
    <property type="component" value="Chromosome"/>
</dbReference>
<organism evidence="2 3">
    <name type="scientific">Corynebacterium aquilae DSM 44791</name>
    <dbReference type="NCBI Taxonomy" id="1431546"/>
    <lineage>
        <taxon>Bacteria</taxon>
        <taxon>Bacillati</taxon>
        <taxon>Actinomycetota</taxon>
        <taxon>Actinomycetes</taxon>
        <taxon>Mycobacteriales</taxon>
        <taxon>Corynebacteriaceae</taxon>
        <taxon>Corynebacterium</taxon>
    </lineage>
</organism>
<evidence type="ECO:0000256" key="1">
    <source>
        <dbReference type="SAM" id="SignalP"/>
    </source>
</evidence>
<keyword evidence="1" id="KW-0732">Signal</keyword>
<dbReference type="EMBL" id="CP009245">
    <property type="protein sequence ID" value="APT84140.1"/>
    <property type="molecule type" value="Genomic_DNA"/>
</dbReference>
<dbReference type="KEGG" id="caqu:CAQU_02600"/>
<dbReference type="RefSeq" id="WP_075724935.1">
    <property type="nucleotide sequence ID" value="NZ_CP009245.1"/>
</dbReference>
<gene>
    <name evidence="2" type="ORF">CAQU_02600</name>
</gene>
<reference evidence="2 3" key="1">
    <citation type="submission" date="2014-08" db="EMBL/GenBank/DDBJ databases">
        <title>Complete genome sequence of Corynebacterium aquilae S-613T(T) (=DSM 44791(T)), isolated from the choana of a healthy golden eagle.</title>
        <authorList>
            <person name="Ruckert C."/>
            <person name="Albersmeier A."/>
            <person name="Winkler A."/>
            <person name="Kalinowski J."/>
        </authorList>
    </citation>
    <scope>NUCLEOTIDE SEQUENCE [LARGE SCALE GENOMIC DNA]</scope>
    <source>
        <strain evidence="2 3">S-613</strain>
    </source>
</reference>
<sequence length="167" mass="18701">MKRFSTSVAAIGLAALTVFSSSHIAEAQMPLEAQNLQLTLLESTIRTEELAAVFRECDTLTLNLQEAKNMTEQQFRDRYVVSEEEKAQMRENYSPENYQRYLKLQQRSINAGVERVKACGGFKDSTASSSLSSDGSSVATLFERMWGILATVIKLMGFMQMLQPQAD</sequence>
<keyword evidence="3" id="KW-1185">Reference proteome</keyword>
<feature type="chain" id="PRO_5012521361" evidence="1">
    <location>
        <begin position="28"/>
        <end position="167"/>
    </location>
</feature>
<evidence type="ECO:0000313" key="2">
    <source>
        <dbReference type="EMBL" id="APT84140.1"/>
    </source>
</evidence>
<proteinExistence type="predicted"/>